<dbReference type="InterPro" id="IPR023828">
    <property type="entry name" value="Peptidase_S8_Ser-AS"/>
</dbReference>
<feature type="domain" description="Peptidase S8/S53" evidence="7">
    <location>
        <begin position="8"/>
        <end position="303"/>
    </location>
</feature>
<evidence type="ECO:0000256" key="5">
    <source>
        <dbReference type="ARBA" id="ARBA00022825"/>
    </source>
</evidence>
<dbReference type="PROSITE" id="PS51892">
    <property type="entry name" value="SUBTILASE"/>
    <property type="match status" value="1"/>
</dbReference>
<dbReference type="Proteomes" id="UP000824890">
    <property type="component" value="Unassembled WGS sequence"/>
</dbReference>
<evidence type="ECO:0000256" key="4">
    <source>
        <dbReference type="ARBA" id="ARBA00022801"/>
    </source>
</evidence>
<dbReference type="EMBL" id="JAGKQM010000019">
    <property type="protein sequence ID" value="KAH0860041.1"/>
    <property type="molecule type" value="Genomic_DNA"/>
</dbReference>
<comment type="caution">
    <text evidence="6">Lacks conserved residue(s) required for the propagation of feature annotation.</text>
</comment>
<feature type="domain" description="Subtilisin-like protease fibronectin type-III" evidence="8">
    <location>
        <begin position="380"/>
        <end position="443"/>
    </location>
</feature>
<dbReference type="SUPFAM" id="SSF52743">
    <property type="entry name" value="Subtilisin-like"/>
    <property type="match status" value="1"/>
</dbReference>
<organism evidence="9 10">
    <name type="scientific">Brassica napus</name>
    <name type="common">Rape</name>
    <dbReference type="NCBI Taxonomy" id="3708"/>
    <lineage>
        <taxon>Eukaryota</taxon>
        <taxon>Viridiplantae</taxon>
        <taxon>Streptophyta</taxon>
        <taxon>Embryophyta</taxon>
        <taxon>Tracheophyta</taxon>
        <taxon>Spermatophyta</taxon>
        <taxon>Magnoliopsida</taxon>
        <taxon>eudicotyledons</taxon>
        <taxon>Gunneridae</taxon>
        <taxon>Pentapetalae</taxon>
        <taxon>rosids</taxon>
        <taxon>malvids</taxon>
        <taxon>Brassicales</taxon>
        <taxon>Brassicaceae</taxon>
        <taxon>Brassiceae</taxon>
        <taxon>Brassica</taxon>
    </lineage>
</organism>
<comment type="caution">
    <text evidence="9">The sequence shown here is derived from an EMBL/GenBank/DDBJ whole genome shotgun (WGS) entry which is preliminary data.</text>
</comment>
<dbReference type="InterPro" id="IPR045051">
    <property type="entry name" value="SBT"/>
</dbReference>
<evidence type="ECO:0000313" key="10">
    <source>
        <dbReference type="Proteomes" id="UP000824890"/>
    </source>
</evidence>
<evidence type="ECO:0000256" key="6">
    <source>
        <dbReference type="PROSITE-ProRule" id="PRU01240"/>
    </source>
</evidence>
<keyword evidence="5" id="KW-0720">Serine protease</keyword>
<proteinExistence type="inferred from homology"/>
<keyword evidence="10" id="KW-1185">Reference proteome</keyword>
<dbReference type="Pfam" id="PF17766">
    <property type="entry name" value="fn3_6"/>
    <property type="match status" value="1"/>
</dbReference>
<dbReference type="InterPro" id="IPR000209">
    <property type="entry name" value="Peptidase_S8/S53_dom"/>
</dbReference>
<evidence type="ECO:0000256" key="1">
    <source>
        <dbReference type="ARBA" id="ARBA00011073"/>
    </source>
</evidence>
<keyword evidence="4" id="KW-0378">Hydrolase</keyword>
<dbReference type="Pfam" id="PF00082">
    <property type="entry name" value="Peptidase_S8"/>
    <property type="match status" value="1"/>
</dbReference>
<evidence type="ECO:0000259" key="7">
    <source>
        <dbReference type="Pfam" id="PF00082"/>
    </source>
</evidence>
<protein>
    <submittedName>
        <fullName evidence="9">Uncharacterized protein</fullName>
    </submittedName>
</protein>
<feature type="non-terminal residue" evidence="9">
    <location>
        <position position="1"/>
    </location>
</feature>
<dbReference type="Gene3D" id="3.40.50.200">
    <property type="entry name" value="Peptidase S8/S53 domain"/>
    <property type="match status" value="2"/>
</dbReference>
<keyword evidence="3" id="KW-0732">Signal</keyword>
<gene>
    <name evidence="9" type="ORF">HID58_088302</name>
</gene>
<evidence type="ECO:0000313" key="9">
    <source>
        <dbReference type="EMBL" id="KAH0860041.1"/>
    </source>
</evidence>
<evidence type="ECO:0000256" key="2">
    <source>
        <dbReference type="ARBA" id="ARBA00022670"/>
    </source>
</evidence>
<evidence type="ECO:0000259" key="8">
    <source>
        <dbReference type="Pfam" id="PF17766"/>
    </source>
</evidence>
<accession>A0ABQ7XVV4</accession>
<comment type="similarity">
    <text evidence="1 6">Belongs to the peptidase S8 family.</text>
</comment>
<dbReference type="InterPro" id="IPR036852">
    <property type="entry name" value="Peptidase_S8/S53_dom_sf"/>
</dbReference>
<name>A0ABQ7XVV4_BRANA</name>
<dbReference type="Gene3D" id="3.50.30.30">
    <property type="match status" value="2"/>
</dbReference>
<keyword evidence="2" id="KW-0645">Protease</keyword>
<dbReference type="PANTHER" id="PTHR10795">
    <property type="entry name" value="PROPROTEIN CONVERTASE SUBTILISIN/KEXIN"/>
    <property type="match status" value="1"/>
</dbReference>
<dbReference type="InterPro" id="IPR041469">
    <property type="entry name" value="Subtilisin-like_FN3"/>
</dbReference>
<dbReference type="PROSITE" id="PS00138">
    <property type="entry name" value="SUBTILASE_SER"/>
    <property type="match status" value="1"/>
</dbReference>
<sequence>CWKIDCFSSDISAGIDKAIADSVNILSISLGSINKTTDYTDHTTTGAFSAMERGIFVSCFAGNSSPSPFSLRNEAPWITTVGAGTIDRDFPALALLSATERTILELPCLKERLFQLSCCRLFTRKRLEGGNDNVEKGEVVKAAGGLGMIIANVPDYGEELRGYAFKLPATTVGRKASDIICHYVMTDPNPTASIVIQGTAVNVQPSPVLAAFSSLGPNSITPNILKPDLIAPGVNILAAWTGAVGPSGLASDTRRVEFNIISGTSMSCPHVSGLAALLKSVHPKWSPAAIRSALMTTAYNTYSDRQPLLDIATVEPSTPFGHGAGHVSPTTVISPGLIYDLTTQDYIDFLCALNYKSSQITKVSRGSYACDSNKTYSVADLNYLSFAVNVEGSDTYKYTRTVTSVGGAGSYSVKVISETTAVKISVEPPVLTFKEVNEKKSYSDKLHSFNHLCIRTSCSPMPFGDEK</sequence>
<evidence type="ECO:0000256" key="3">
    <source>
        <dbReference type="ARBA" id="ARBA00022729"/>
    </source>
</evidence>
<reference evidence="9 10" key="1">
    <citation type="submission" date="2021-05" db="EMBL/GenBank/DDBJ databases">
        <title>Genome Assembly of Synthetic Allotetraploid Brassica napus Reveals Homoeologous Exchanges between Subgenomes.</title>
        <authorList>
            <person name="Davis J.T."/>
        </authorList>
    </citation>
    <scope>NUCLEOTIDE SEQUENCE [LARGE SCALE GENOMIC DNA]</scope>
    <source>
        <strain evidence="10">cv. Da-Ae</strain>
        <tissue evidence="9">Seedling</tissue>
    </source>
</reference>
<dbReference type="Gene3D" id="2.60.40.2310">
    <property type="match status" value="1"/>
</dbReference>